<dbReference type="RefSeq" id="WP_310322568.1">
    <property type="nucleotide sequence ID" value="NZ_JAVDWU010000017.1"/>
</dbReference>
<reference evidence="4 5" key="1">
    <citation type="submission" date="2023-07" db="EMBL/GenBank/DDBJ databases">
        <title>Sorghum-associated microbial communities from plants grown in Nebraska, USA.</title>
        <authorList>
            <person name="Schachtman D."/>
        </authorList>
    </citation>
    <scope>NUCLEOTIDE SEQUENCE [LARGE SCALE GENOMIC DNA]</scope>
    <source>
        <strain evidence="4 5">4249</strain>
    </source>
</reference>
<dbReference type="PANTHER" id="PTHR37164">
    <property type="entry name" value="BACTERIOHEMERYTHRIN"/>
    <property type="match status" value="1"/>
</dbReference>
<dbReference type="InterPro" id="IPR035938">
    <property type="entry name" value="Hemerythrin-like_sf"/>
</dbReference>
<dbReference type="EMBL" id="JAVDWU010000017">
    <property type="protein sequence ID" value="MDR7153113.1"/>
    <property type="molecule type" value="Genomic_DNA"/>
</dbReference>
<evidence type="ECO:0000256" key="1">
    <source>
        <dbReference type="ARBA" id="ARBA00010587"/>
    </source>
</evidence>
<name>A0ABU1WUX6_9BURK</name>
<organism evidence="4 5">
    <name type="scientific">Hydrogenophaga palleronii</name>
    <dbReference type="NCBI Taxonomy" id="65655"/>
    <lineage>
        <taxon>Bacteria</taxon>
        <taxon>Pseudomonadati</taxon>
        <taxon>Pseudomonadota</taxon>
        <taxon>Betaproteobacteria</taxon>
        <taxon>Burkholderiales</taxon>
        <taxon>Comamonadaceae</taxon>
        <taxon>Hydrogenophaga</taxon>
    </lineage>
</organism>
<dbReference type="Gene3D" id="1.20.120.50">
    <property type="entry name" value="Hemerythrin-like"/>
    <property type="match status" value="1"/>
</dbReference>
<keyword evidence="3" id="KW-0408">Iron</keyword>
<evidence type="ECO:0000256" key="3">
    <source>
        <dbReference type="ARBA" id="ARBA00023004"/>
    </source>
</evidence>
<sequence length="137" mass="15206">METVEWSEALELDFAPMDTAHRTLVDLLAQAQSATDEALPTAWSAVLAHMEKQFAEEDLWMRATRFASASNHLLQHHVVLNLLREGAAMARGGQLAPVREMASELGAWFIKHTQSMDAALALHMRRQDDSRPPSGMG</sequence>
<protein>
    <submittedName>
        <fullName evidence="4">Hemerythrin-like metal-binding protein</fullName>
    </submittedName>
</protein>
<evidence type="ECO:0000256" key="2">
    <source>
        <dbReference type="ARBA" id="ARBA00022723"/>
    </source>
</evidence>
<comment type="similarity">
    <text evidence="1">Belongs to the hemerythrin family.</text>
</comment>
<evidence type="ECO:0000313" key="5">
    <source>
        <dbReference type="Proteomes" id="UP001265700"/>
    </source>
</evidence>
<gene>
    <name evidence="4" type="ORF">J2W49_005093</name>
</gene>
<comment type="caution">
    <text evidence="4">The sequence shown here is derived from an EMBL/GenBank/DDBJ whole genome shotgun (WGS) entry which is preliminary data.</text>
</comment>
<keyword evidence="5" id="KW-1185">Reference proteome</keyword>
<accession>A0ABU1WUX6</accession>
<dbReference type="Proteomes" id="UP001265700">
    <property type="component" value="Unassembled WGS sequence"/>
</dbReference>
<dbReference type="PANTHER" id="PTHR37164:SF1">
    <property type="entry name" value="BACTERIOHEMERYTHRIN"/>
    <property type="match status" value="1"/>
</dbReference>
<dbReference type="InterPro" id="IPR050669">
    <property type="entry name" value="Hemerythrin"/>
</dbReference>
<proteinExistence type="inferred from homology"/>
<dbReference type="SUPFAM" id="SSF47188">
    <property type="entry name" value="Hemerythrin-like"/>
    <property type="match status" value="1"/>
</dbReference>
<evidence type="ECO:0000313" key="4">
    <source>
        <dbReference type="EMBL" id="MDR7153113.1"/>
    </source>
</evidence>
<keyword evidence="2" id="KW-0479">Metal-binding</keyword>